<evidence type="ECO:0000256" key="3">
    <source>
        <dbReference type="SAM" id="Phobius"/>
    </source>
</evidence>
<evidence type="ECO:0000256" key="1">
    <source>
        <dbReference type="ARBA" id="ARBA00004442"/>
    </source>
</evidence>
<accession>A0A101HLX1</accession>
<evidence type="ECO:0008006" key="6">
    <source>
        <dbReference type="Google" id="ProtNLM"/>
    </source>
</evidence>
<protein>
    <recommendedName>
        <fullName evidence="6">Prepilin-type N-terminal cleavage/methylation domain-containing protein</fullName>
    </recommendedName>
</protein>
<comment type="subcellular location">
    <subcellularLocation>
        <location evidence="1">Cell outer membrane</location>
    </subcellularLocation>
</comment>
<proteinExistence type="predicted"/>
<dbReference type="Pfam" id="PF07963">
    <property type="entry name" value="N_methyl"/>
    <property type="match status" value="1"/>
</dbReference>
<dbReference type="AlphaFoldDB" id="A0A101HLX1"/>
<dbReference type="GO" id="GO:0009279">
    <property type="term" value="C:cell outer membrane"/>
    <property type="evidence" value="ECO:0007669"/>
    <property type="project" value="UniProtKB-SubCell"/>
</dbReference>
<sequence length="174" mass="19672">MSLLISRRTKSKMRKGLTMVEIMVTLLLTTIIMGTLYVVLTSTFRISGQVQTQLAIDEEIMKLNSNLKSIVSRNWTGLLLEGNEATSTAITLLSYLPILHSTTVATISYIPDRLVLEYYVNETDISTITLAENISYFVFDKFPKSGLSTQYIYYDVEFTVNGFSRTMSGAVRFY</sequence>
<keyword evidence="2" id="KW-0998">Cell outer membrane</keyword>
<dbReference type="EMBL" id="LGGP01000280">
    <property type="protein sequence ID" value="KUK79232.1"/>
    <property type="molecule type" value="Genomic_DNA"/>
</dbReference>
<organism evidence="4 5">
    <name type="scientific">Mesotoga prima</name>
    <dbReference type="NCBI Taxonomy" id="1184387"/>
    <lineage>
        <taxon>Bacteria</taxon>
        <taxon>Thermotogati</taxon>
        <taxon>Thermotogota</taxon>
        <taxon>Thermotogae</taxon>
        <taxon>Kosmotogales</taxon>
        <taxon>Kosmotogaceae</taxon>
        <taxon>Mesotoga</taxon>
    </lineage>
</organism>
<dbReference type="Proteomes" id="UP000054092">
    <property type="component" value="Unassembled WGS sequence"/>
</dbReference>
<feature type="transmembrane region" description="Helical" evidence="3">
    <location>
        <begin position="20"/>
        <end position="40"/>
    </location>
</feature>
<keyword evidence="3" id="KW-1133">Transmembrane helix</keyword>
<gene>
    <name evidence="4" type="ORF">XD94_1442</name>
</gene>
<name>A0A101HLX1_9BACT</name>
<keyword evidence="3" id="KW-0472">Membrane</keyword>
<dbReference type="PATRIC" id="fig|1184387.3.peg.1916"/>
<evidence type="ECO:0000256" key="2">
    <source>
        <dbReference type="ARBA" id="ARBA00023237"/>
    </source>
</evidence>
<comment type="caution">
    <text evidence="4">The sequence shown here is derived from an EMBL/GenBank/DDBJ whole genome shotgun (WGS) entry which is preliminary data.</text>
</comment>
<keyword evidence="3" id="KW-0812">Transmembrane</keyword>
<evidence type="ECO:0000313" key="4">
    <source>
        <dbReference type="EMBL" id="KUK79232.1"/>
    </source>
</evidence>
<evidence type="ECO:0000313" key="5">
    <source>
        <dbReference type="Proteomes" id="UP000054092"/>
    </source>
</evidence>
<reference evidence="5" key="1">
    <citation type="journal article" date="2015" name="MBio">
        <title>Genome-Resolved Metagenomic Analysis Reveals Roles for Candidate Phyla and Other Microbial Community Members in Biogeochemical Transformations in Oil Reservoirs.</title>
        <authorList>
            <person name="Hu P."/>
            <person name="Tom L."/>
            <person name="Singh A."/>
            <person name="Thomas B.C."/>
            <person name="Baker B.J."/>
            <person name="Piceno Y.M."/>
            <person name="Andersen G.L."/>
            <person name="Banfield J.F."/>
        </authorList>
    </citation>
    <scope>NUCLEOTIDE SEQUENCE [LARGE SCALE GENOMIC DNA]</scope>
</reference>
<dbReference type="InterPro" id="IPR012902">
    <property type="entry name" value="N_methyl_site"/>
</dbReference>